<organism evidence="1">
    <name type="scientific">Lepeophtheirus salmonis</name>
    <name type="common">Salmon louse</name>
    <name type="synonym">Caligus salmonis</name>
    <dbReference type="NCBI Taxonomy" id="72036"/>
    <lineage>
        <taxon>Eukaryota</taxon>
        <taxon>Metazoa</taxon>
        <taxon>Ecdysozoa</taxon>
        <taxon>Arthropoda</taxon>
        <taxon>Crustacea</taxon>
        <taxon>Multicrustacea</taxon>
        <taxon>Hexanauplia</taxon>
        <taxon>Copepoda</taxon>
        <taxon>Siphonostomatoida</taxon>
        <taxon>Caligidae</taxon>
        <taxon>Lepeophtheirus</taxon>
    </lineage>
</organism>
<reference evidence="1" key="1">
    <citation type="submission" date="2014-05" db="EMBL/GenBank/DDBJ databases">
        <authorList>
            <person name="Chronopoulou M."/>
        </authorList>
    </citation>
    <scope>NUCLEOTIDE SEQUENCE</scope>
    <source>
        <tissue evidence="1">Whole organism</tissue>
    </source>
</reference>
<feature type="non-terminal residue" evidence="1">
    <location>
        <position position="1"/>
    </location>
</feature>
<sequence>NNGRLYSSYQLNILSDIPLWSFLEEELSFYPNHKKLPVSKLVYIVR</sequence>
<name>A0A0K2VBK9_LEPSM</name>
<dbReference type="AlphaFoldDB" id="A0A0K2VBK9"/>
<proteinExistence type="predicted"/>
<protein>
    <submittedName>
        <fullName evidence="1">Uncharacterized protein</fullName>
    </submittedName>
</protein>
<evidence type="ECO:0000313" key="1">
    <source>
        <dbReference type="EMBL" id="CDW47913.1"/>
    </source>
</evidence>
<accession>A0A0K2VBK9</accession>
<dbReference type="EMBL" id="HACA01030552">
    <property type="protein sequence ID" value="CDW47913.1"/>
    <property type="molecule type" value="Transcribed_RNA"/>
</dbReference>